<name>A0AAD4GY83_ASPNN</name>
<reference evidence="3" key="2">
    <citation type="submission" date="2020-02" db="EMBL/GenBank/DDBJ databases">
        <authorList>
            <person name="Gilchrist C.L.M."/>
            <person name="Chooi Y.-H."/>
        </authorList>
    </citation>
    <scope>NUCLEOTIDE SEQUENCE</scope>
    <source>
        <strain evidence="3">MST-FP2251</strain>
    </source>
</reference>
<feature type="compositionally biased region" description="Basic and acidic residues" evidence="1">
    <location>
        <begin position="116"/>
        <end position="127"/>
    </location>
</feature>
<comment type="caution">
    <text evidence="3">The sequence shown here is derived from an EMBL/GenBank/DDBJ whole genome shotgun (WGS) entry which is preliminary data.</text>
</comment>
<reference evidence="3" key="1">
    <citation type="journal article" date="2019" name="Beilstein J. Org. Chem.">
        <title>Nanangenines: drimane sesquiterpenoids as the dominant metabolite cohort of a novel Australian fungus, Aspergillus nanangensis.</title>
        <authorList>
            <person name="Lacey H.J."/>
            <person name="Gilchrist C.L.M."/>
            <person name="Crombie A."/>
            <person name="Kalaitzis J.A."/>
            <person name="Vuong D."/>
            <person name="Rutledge P.J."/>
            <person name="Turner P."/>
            <person name="Pitt J.I."/>
            <person name="Lacey E."/>
            <person name="Chooi Y.H."/>
            <person name="Piggott A.M."/>
        </authorList>
    </citation>
    <scope>NUCLEOTIDE SEQUENCE</scope>
    <source>
        <strain evidence="3">MST-FP2251</strain>
    </source>
</reference>
<feature type="compositionally biased region" description="Polar residues" evidence="1">
    <location>
        <begin position="33"/>
        <end position="42"/>
    </location>
</feature>
<dbReference type="InterPro" id="IPR007011">
    <property type="entry name" value="LEA_SMP_dom"/>
</dbReference>
<evidence type="ECO:0000259" key="2">
    <source>
        <dbReference type="Pfam" id="PF04927"/>
    </source>
</evidence>
<dbReference type="Proteomes" id="UP001194746">
    <property type="component" value="Unassembled WGS sequence"/>
</dbReference>
<sequence length="144" mass="15714">MQSVAGLEHAAQSHQRITVKDASYPRERESEPTDGSTATAQSLATRRMDFNAKLDEISSKPQIYITHEDARQIQAAEGRAFNKPPGAGSISAQVRSIADRNESLGFLEHPTAEPVHVTKEGGRKSQHMESFPPMQLEDVCGASD</sequence>
<gene>
    <name evidence="3" type="ORF">FE257_010963</name>
</gene>
<evidence type="ECO:0000313" key="4">
    <source>
        <dbReference type="Proteomes" id="UP001194746"/>
    </source>
</evidence>
<dbReference type="EMBL" id="VCAU01000007">
    <property type="protein sequence ID" value="KAF9893651.1"/>
    <property type="molecule type" value="Genomic_DNA"/>
</dbReference>
<feature type="domain" description="SMP" evidence="2">
    <location>
        <begin position="65"/>
        <end position="103"/>
    </location>
</feature>
<feature type="region of interest" description="Disordered" evidence="1">
    <location>
        <begin position="1"/>
        <end position="42"/>
    </location>
</feature>
<evidence type="ECO:0000256" key="1">
    <source>
        <dbReference type="SAM" id="MobiDB-lite"/>
    </source>
</evidence>
<protein>
    <recommendedName>
        <fullName evidence="2">SMP domain-containing protein</fullName>
    </recommendedName>
</protein>
<organism evidence="3 4">
    <name type="scientific">Aspergillus nanangensis</name>
    <dbReference type="NCBI Taxonomy" id="2582783"/>
    <lineage>
        <taxon>Eukaryota</taxon>
        <taxon>Fungi</taxon>
        <taxon>Dikarya</taxon>
        <taxon>Ascomycota</taxon>
        <taxon>Pezizomycotina</taxon>
        <taxon>Eurotiomycetes</taxon>
        <taxon>Eurotiomycetidae</taxon>
        <taxon>Eurotiales</taxon>
        <taxon>Aspergillaceae</taxon>
        <taxon>Aspergillus</taxon>
        <taxon>Aspergillus subgen. Circumdati</taxon>
    </lineage>
</organism>
<dbReference type="Pfam" id="PF04927">
    <property type="entry name" value="SMP"/>
    <property type="match status" value="1"/>
</dbReference>
<feature type="region of interest" description="Disordered" evidence="1">
    <location>
        <begin position="105"/>
        <end position="144"/>
    </location>
</feature>
<proteinExistence type="predicted"/>
<keyword evidence="4" id="KW-1185">Reference proteome</keyword>
<accession>A0AAD4GY83</accession>
<evidence type="ECO:0000313" key="3">
    <source>
        <dbReference type="EMBL" id="KAF9893651.1"/>
    </source>
</evidence>
<dbReference type="AlphaFoldDB" id="A0AAD4GY83"/>